<evidence type="ECO:0000313" key="2">
    <source>
        <dbReference type="EMBL" id="PUU74607.1"/>
    </source>
</evidence>
<organism evidence="2 3">
    <name type="scientific">Tuber borchii</name>
    <name type="common">White truffle</name>
    <dbReference type="NCBI Taxonomy" id="42251"/>
    <lineage>
        <taxon>Eukaryota</taxon>
        <taxon>Fungi</taxon>
        <taxon>Dikarya</taxon>
        <taxon>Ascomycota</taxon>
        <taxon>Pezizomycotina</taxon>
        <taxon>Pezizomycetes</taxon>
        <taxon>Pezizales</taxon>
        <taxon>Tuberaceae</taxon>
        <taxon>Tuber</taxon>
    </lineage>
</organism>
<keyword evidence="3" id="KW-1185">Reference proteome</keyword>
<proteinExistence type="predicted"/>
<comment type="caution">
    <text evidence="2">The sequence shown here is derived from an EMBL/GenBank/DDBJ whole genome shotgun (WGS) entry which is preliminary data.</text>
</comment>
<reference evidence="2 3" key="1">
    <citation type="submission" date="2017-04" db="EMBL/GenBank/DDBJ databases">
        <title>Draft genome sequence of Tuber borchii Vittad., a whitish edible truffle.</title>
        <authorList>
            <consortium name="DOE Joint Genome Institute"/>
            <person name="Murat C."/>
            <person name="Kuo A."/>
            <person name="Barry K.W."/>
            <person name="Clum A."/>
            <person name="Dockter R.B."/>
            <person name="Fauchery L."/>
            <person name="Iotti M."/>
            <person name="Kohler A."/>
            <person name="Labutti K."/>
            <person name="Lindquist E.A."/>
            <person name="Lipzen A."/>
            <person name="Ohm R.A."/>
            <person name="Wang M."/>
            <person name="Grigoriev I.V."/>
            <person name="Zambonelli A."/>
            <person name="Martin F.M."/>
        </authorList>
    </citation>
    <scope>NUCLEOTIDE SEQUENCE [LARGE SCALE GENOMIC DNA]</scope>
    <source>
        <strain evidence="2 3">Tbo3840</strain>
    </source>
</reference>
<evidence type="ECO:0000256" key="1">
    <source>
        <dbReference type="SAM" id="SignalP"/>
    </source>
</evidence>
<name>A0A2T6ZGJ2_TUBBO</name>
<keyword evidence="1" id="KW-0732">Signal</keyword>
<dbReference type="EMBL" id="NESQ01000288">
    <property type="protein sequence ID" value="PUU74607.1"/>
    <property type="molecule type" value="Genomic_DNA"/>
</dbReference>
<gene>
    <name evidence="2" type="ORF">B9Z19DRAFT_1092390</name>
</gene>
<feature type="chain" id="PRO_5015763307" evidence="1">
    <location>
        <begin position="20"/>
        <end position="72"/>
    </location>
</feature>
<feature type="signal peptide" evidence="1">
    <location>
        <begin position="1"/>
        <end position="19"/>
    </location>
</feature>
<sequence length="72" mass="8022">MVACMTALVQFMQVRFSRASFLMLSWSHLCSLLSLPDTVKFLLTGGGTGTTWRNQVAELSRDKVLPNFEGII</sequence>
<feature type="non-terminal residue" evidence="2">
    <location>
        <position position="72"/>
    </location>
</feature>
<dbReference type="Proteomes" id="UP000244722">
    <property type="component" value="Unassembled WGS sequence"/>
</dbReference>
<dbReference type="AlphaFoldDB" id="A0A2T6ZGJ2"/>
<protein>
    <submittedName>
        <fullName evidence="2">Uncharacterized protein</fullName>
    </submittedName>
</protein>
<evidence type="ECO:0000313" key="3">
    <source>
        <dbReference type="Proteomes" id="UP000244722"/>
    </source>
</evidence>
<accession>A0A2T6ZGJ2</accession>